<dbReference type="STRING" id="298654.FraEuI1c_4476"/>
<feature type="transmembrane region" description="Helical" evidence="6">
    <location>
        <begin position="12"/>
        <end position="33"/>
    </location>
</feature>
<dbReference type="KEGG" id="fri:FraEuI1c_4476"/>
<evidence type="ECO:0000256" key="3">
    <source>
        <dbReference type="ARBA" id="ARBA00022692"/>
    </source>
</evidence>
<dbReference type="RefSeq" id="WP_013425588.1">
    <property type="nucleotide sequence ID" value="NC_014666.1"/>
</dbReference>
<reference evidence="9 10" key="1">
    <citation type="submission" date="2010-10" db="EMBL/GenBank/DDBJ databases">
        <title>Complete sequence of Frankia sp. EuI1c.</title>
        <authorList>
            <consortium name="US DOE Joint Genome Institute"/>
            <person name="Lucas S."/>
            <person name="Copeland A."/>
            <person name="Lapidus A."/>
            <person name="Cheng J.-F."/>
            <person name="Bruce D."/>
            <person name="Goodwin L."/>
            <person name="Pitluck S."/>
            <person name="Chertkov O."/>
            <person name="Detter J.C."/>
            <person name="Han C."/>
            <person name="Tapia R."/>
            <person name="Land M."/>
            <person name="Hauser L."/>
            <person name="Jeffries C."/>
            <person name="Kyrpides N."/>
            <person name="Ivanova N."/>
            <person name="Mikhailova N."/>
            <person name="Beauchemin N."/>
            <person name="Sen A."/>
            <person name="Sur S.A."/>
            <person name="Gtari M."/>
            <person name="Wall L."/>
            <person name="Tisa L."/>
            <person name="Woyke T."/>
        </authorList>
    </citation>
    <scope>NUCLEOTIDE SEQUENCE [LARGE SCALE GENOMIC DNA]</scope>
    <source>
        <strain evidence="10">DSM 45817 / CECT 9037 / EuI1c</strain>
    </source>
</reference>
<evidence type="ECO:0000256" key="1">
    <source>
        <dbReference type="ARBA" id="ARBA00004651"/>
    </source>
</evidence>
<keyword evidence="3 6" id="KW-0812">Transmembrane</keyword>
<proteinExistence type="predicted"/>
<dbReference type="eggNOG" id="ENOG5031Q26">
    <property type="taxonomic scope" value="Bacteria"/>
</dbReference>
<name>E3IUD3_PSEI1</name>
<dbReference type="HOGENOM" id="CLU_126480_0_0_11"/>
<keyword evidence="10" id="KW-1185">Reference proteome</keyword>
<organism evidence="9 10">
    <name type="scientific">Pseudofrankia inefficax (strain DSM 45817 / CECT 9037 / DDB 130130 / EuI1c)</name>
    <name type="common">Frankia inefficax</name>
    <dbReference type="NCBI Taxonomy" id="298654"/>
    <lineage>
        <taxon>Bacteria</taxon>
        <taxon>Bacillati</taxon>
        <taxon>Actinomycetota</taxon>
        <taxon>Actinomycetes</taxon>
        <taxon>Frankiales</taxon>
        <taxon>Frankiaceae</taxon>
        <taxon>Pseudofrankia</taxon>
    </lineage>
</organism>
<keyword evidence="2" id="KW-1003">Cell membrane</keyword>
<evidence type="ECO:0000256" key="4">
    <source>
        <dbReference type="ARBA" id="ARBA00022989"/>
    </source>
</evidence>
<feature type="domain" description="SHOCT" evidence="7">
    <location>
        <begin position="99"/>
        <end position="126"/>
    </location>
</feature>
<evidence type="ECO:0000259" key="7">
    <source>
        <dbReference type="Pfam" id="PF09851"/>
    </source>
</evidence>
<dbReference type="OrthoDB" id="7596142at2"/>
<feature type="domain" description="Cardiolipin synthase N-terminal" evidence="8">
    <location>
        <begin position="24"/>
        <end position="65"/>
    </location>
</feature>
<evidence type="ECO:0000256" key="6">
    <source>
        <dbReference type="SAM" id="Phobius"/>
    </source>
</evidence>
<dbReference type="Proteomes" id="UP000002484">
    <property type="component" value="Chromosome"/>
</dbReference>
<dbReference type="Pfam" id="PF09851">
    <property type="entry name" value="SHOCT"/>
    <property type="match status" value="1"/>
</dbReference>
<sequence precursor="true">MNYPFLGAFVTLLWFCLFAVWMGLLFVVVSDIFRSHDLSGWGKAGWVVGTIVFPLVGVLCYMVLRGDGMSERSAEDRKQRATHYQGFSPSAVHSRAVADEVAKLAELRKQGEITQAEYEREKSRILA</sequence>
<feature type="transmembrane region" description="Helical" evidence="6">
    <location>
        <begin position="45"/>
        <end position="64"/>
    </location>
</feature>
<keyword evidence="4 6" id="KW-1133">Transmembrane helix</keyword>
<dbReference type="InterPro" id="IPR027379">
    <property type="entry name" value="CLS_N"/>
</dbReference>
<evidence type="ECO:0000313" key="10">
    <source>
        <dbReference type="Proteomes" id="UP000002484"/>
    </source>
</evidence>
<evidence type="ECO:0000256" key="2">
    <source>
        <dbReference type="ARBA" id="ARBA00022475"/>
    </source>
</evidence>
<gene>
    <name evidence="9" type="ordered locus">FraEuI1c_4476</name>
</gene>
<dbReference type="InParanoid" id="E3IUD3"/>
<evidence type="ECO:0000256" key="5">
    <source>
        <dbReference type="ARBA" id="ARBA00023136"/>
    </source>
</evidence>
<comment type="subcellular location">
    <subcellularLocation>
        <location evidence="1">Cell membrane</location>
        <topology evidence="1">Multi-pass membrane protein</topology>
    </subcellularLocation>
</comment>
<evidence type="ECO:0000259" key="8">
    <source>
        <dbReference type="Pfam" id="PF13396"/>
    </source>
</evidence>
<accession>E3IUD3</accession>
<dbReference type="EMBL" id="CP002299">
    <property type="protein sequence ID" value="ADP82470.1"/>
    <property type="molecule type" value="Genomic_DNA"/>
</dbReference>
<keyword evidence="5 6" id="KW-0472">Membrane</keyword>
<dbReference type="AlphaFoldDB" id="E3IUD3"/>
<dbReference type="InterPro" id="IPR018649">
    <property type="entry name" value="SHOCT"/>
</dbReference>
<protein>
    <submittedName>
        <fullName evidence="9">Putative integral membrane protein</fullName>
    </submittedName>
</protein>
<dbReference type="Pfam" id="PF13396">
    <property type="entry name" value="PLDc_N"/>
    <property type="match status" value="1"/>
</dbReference>
<evidence type="ECO:0000313" key="9">
    <source>
        <dbReference type="EMBL" id="ADP82470.1"/>
    </source>
</evidence>